<evidence type="ECO:0000256" key="3">
    <source>
        <dbReference type="ARBA" id="ARBA00022989"/>
    </source>
</evidence>
<dbReference type="InterPro" id="IPR039421">
    <property type="entry name" value="Type_1_exporter"/>
</dbReference>
<keyword evidence="10" id="KW-1185">Reference proteome</keyword>
<dbReference type="InterPro" id="IPR003439">
    <property type="entry name" value="ABC_transporter-like_ATP-bd"/>
</dbReference>
<dbReference type="EMBL" id="JBHLZP010000335">
    <property type="protein sequence ID" value="MFB9837024.1"/>
    <property type="molecule type" value="Genomic_DNA"/>
</dbReference>
<feature type="domain" description="ABC transmembrane type-1" evidence="8">
    <location>
        <begin position="33"/>
        <end position="314"/>
    </location>
</feature>
<dbReference type="InterPro" id="IPR036640">
    <property type="entry name" value="ABC1_TM_sf"/>
</dbReference>
<dbReference type="Gene3D" id="1.20.1560.10">
    <property type="entry name" value="ABC transporter type 1, transmembrane domain"/>
    <property type="match status" value="1"/>
</dbReference>
<evidence type="ECO:0000256" key="4">
    <source>
        <dbReference type="ARBA" id="ARBA00023136"/>
    </source>
</evidence>
<dbReference type="Proteomes" id="UP001589627">
    <property type="component" value="Unassembled WGS sequence"/>
</dbReference>
<protein>
    <submittedName>
        <fullName evidence="9">ABC transporter ATP-binding protein</fullName>
    </submittedName>
</protein>
<keyword evidence="2 6" id="KW-0812">Transmembrane</keyword>
<dbReference type="PANTHER" id="PTHR43394">
    <property type="entry name" value="ATP-DEPENDENT PERMEASE MDL1, MITOCHONDRIAL"/>
    <property type="match status" value="1"/>
</dbReference>
<keyword evidence="9" id="KW-0067">ATP-binding</keyword>
<evidence type="ECO:0000256" key="6">
    <source>
        <dbReference type="SAM" id="Phobius"/>
    </source>
</evidence>
<dbReference type="InterPro" id="IPR011527">
    <property type="entry name" value="ABC1_TM_dom"/>
</dbReference>
<gene>
    <name evidence="9" type="ORF">ACFFNX_33115</name>
</gene>
<keyword evidence="4 6" id="KW-0472">Membrane</keyword>
<evidence type="ECO:0000256" key="5">
    <source>
        <dbReference type="SAM" id="MobiDB-lite"/>
    </source>
</evidence>
<feature type="transmembrane region" description="Helical" evidence="6">
    <location>
        <begin position="146"/>
        <end position="165"/>
    </location>
</feature>
<organism evidence="9 10">
    <name type="scientific">Actinoallomurus acaciae</name>
    <dbReference type="NCBI Taxonomy" id="502577"/>
    <lineage>
        <taxon>Bacteria</taxon>
        <taxon>Bacillati</taxon>
        <taxon>Actinomycetota</taxon>
        <taxon>Actinomycetes</taxon>
        <taxon>Streptosporangiales</taxon>
        <taxon>Thermomonosporaceae</taxon>
        <taxon>Actinoallomurus</taxon>
    </lineage>
</organism>
<dbReference type="InterPro" id="IPR027417">
    <property type="entry name" value="P-loop_NTPase"/>
</dbReference>
<reference evidence="9 10" key="1">
    <citation type="submission" date="2024-09" db="EMBL/GenBank/DDBJ databases">
        <authorList>
            <person name="Sun Q."/>
            <person name="Mori K."/>
        </authorList>
    </citation>
    <scope>NUCLEOTIDE SEQUENCE [LARGE SCALE GENOMIC DNA]</scope>
    <source>
        <strain evidence="9 10">TBRC 0563</strain>
    </source>
</reference>
<accession>A0ABV5YPP9</accession>
<dbReference type="PROSITE" id="PS50893">
    <property type="entry name" value="ABC_TRANSPORTER_2"/>
    <property type="match status" value="1"/>
</dbReference>
<evidence type="ECO:0000313" key="9">
    <source>
        <dbReference type="EMBL" id="MFB9837024.1"/>
    </source>
</evidence>
<keyword evidence="3 6" id="KW-1133">Transmembrane helix</keyword>
<evidence type="ECO:0000259" key="8">
    <source>
        <dbReference type="PROSITE" id="PS50929"/>
    </source>
</evidence>
<feature type="transmembrane region" description="Helical" evidence="6">
    <location>
        <begin position="260"/>
        <end position="279"/>
    </location>
</feature>
<dbReference type="SUPFAM" id="SSF52540">
    <property type="entry name" value="P-loop containing nucleoside triphosphate hydrolases"/>
    <property type="match status" value="1"/>
</dbReference>
<dbReference type="Pfam" id="PF00664">
    <property type="entry name" value="ABC_membrane"/>
    <property type="match status" value="1"/>
</dbReference>
<proteinExistence type="predicted"/>
<name>A0ABV5YPP9_9ACTN</name>
<dbReference type="Gene3D" id="3.40.50.300">
    <property type="entry name" value="P-loop containing nucleotide triphosphate hydrolases"/>
    <property type="match status" value="1"/>
</dbReference>
<feature type="transmembrane region" description="Helical" evidence="6">
    <location>
        <begin position="171"/>
        <end position="190"/>
    </location>
</feature>
<dbReference type="PROSITE" id="PS00211">
    <property type="entry name" value="ABC_TRANSPORTER_1"/>
    <property type="match status" value="1"/>
</dbReference>
<sequence>MRSFPVPDPGTPDRRSPARYLLWIARVQAATVVGGAAWGVVWMGTQALMPATIGRAIDTGVTPKNTDALLLWSGVLLGLGAVQAVAGVMRHRFAVTNWLGAAFRTVQVTTGHAARLGATLPKRLATGEIVSVGIADVSNIGNAMDITARGTGAIVAIVLVGMILLFTSLPLGLVVLIGVPLMAAVVAPILRPLHRSQRHQRDLQGELATRSSDIVSGLRVLRGIGGEQVFAGRYREESQAVRAAGVRVARSDSLLEGAQVLLPGLLVALVTWIGARFALAGQITIGQLVSFYGYSVFLVEPMRTLTEAADKITKAHVAARRVVRILNTEAELPDEGTRTGAVGDLVDHASGLTVRPGRLIAVAATSPEDAQAIADRLGRFTDDDVTWGGTPVRELTLPAMREAVLVADPGARLFSGPLREEIGGRSERDLREALHAACATDIVEELPSGLDDEVAEGGRQLSGGQQQRLRLARALAADPEVLILVEPTSAVDAHTEARIAGRLAEFRAGRTTVVCTTSPLVLDRADEVAFVDAGRVAATGQHRELLATVPHYAMTVTREEEPWGPDGASRWSLPPTKEGS</sequence>
<comment type="caution">
    <text evidence="9">The sequence shown here is derived from an EMBL/GenBank/DDBJ whole genome shotgun (WGS) entry which is preliminary data.</text>
</comment>
<dbReference type="SUPFAM" id="SSF90123">
    <property type="entry name" value="ABC transporter transmembrane region"/>
    <property type="match status" value="1"/>
</dbReference>
<dbReference type="InterPro" id="IPR017871">
    <property type="entry name" value="ABC_transporter-like_CS"/>
</dbReference>
<dbReference type="PANTHER" id="PTHR43394:SF1">
    <property type="entry name" value="ATP-BINDING CASSETTE SUB-FAMILY B MEMBER 10, MITOCHONDRIAL"/>
    <property type="match status" value="1"/>
</dbReference>
<feature type="transmembrane region" description="Helical" evidence="6">
    <location>
        <begin position="20"/>
        <end position="41"/>
    </location>
</feature>
<comment type="subcellular location">
    <subcellularLocation>
        <location evidence="1">Cell membrane</location>
        <topology evidence="1">Multi-pass membrane protein</topology>
    </subcellularLocation>
</comment>
<dbReference type="PROSITE" id="PS50929">
    <property type="entry name" value="ABC_TM1F"/>
    <property type="match status" value="1"/>
</dbReference>
<evidence type="ECO:0000259" key="7">
    <source>
        <dbReference type="PROSITE" id="PS50893"/>
    </source>
</evidence>
<dbReference type="Pfam" id="PF00005">
    <property type="entry name" value="ABC_tran"/>
    <property type="match status" value="1"/>
</dbReference>
<dbReference type="RefSeq" id="WP_378209808.1">
    <property type="nucleotide sequence ID" value="NZ_JBHLZP010000335.1"/>
</dbReference>
<keyword evidence="9" id="KW-0547">Nucleotide-binding</keyword>
<feature type="region of interest" description="Disordered" evidence="5">
    <location>
        <begin position="558"/>
        <end position="580"/>
    </location>
</feature>
<dbReference type="GO" id="GO:0005524">
    <property type="term" value="F:ATP binding"/>
    <property type="evidence" value="ECO:0007669"/>
    <property type="project" value="UniProtKB-KW"/>
</dbReference>
<evidence type="ECO:0000313" key="10">
    <source>
        <dbReference type="Proteomes" id="UP001589627"/>
    </source>
</evidence>
<evidence type="ECO:0000256" key="2">
    <source>
        <dbReference type="ARBA" id="ARBA00022692"/>
    </source>
</evidence>
<feature type="domain" description="ABC transporter" evidence="7">
    <location>
        <begin position="323"/>
        <end position="558"/>
    </location>
</feature>
<feature type="transmembrane region" description="Helical" evidence="6">
    <location>
        <begin position="69"/>
        <end position="89"/>
    </location>
</feature>
<evidence type="ECO:0000256" key="1">
    <source>
        <dbReference type="ARBA" id="ARBA00004651"/>
    </source>
</evidence>